<evidence type="ECO:0000259" key="4">
    <source>
        <dbReference type="Pfam" id="PF00149"/>
    </source>
</evidence>
<keyword evidence="2" id="KW-0378">Hydrolase</keyword>
<dbReference type="CDD" id="cd07385">
    <property type="entry name" value="MPP_YkuE_C"/>
    <property type="match status" value="1"/>
</dbReference>
<feature type="transmembrane region" description="Helical" evidence="3">
    <location>
        <begin position="37"/>
        <end position="56"/>
    </location>
</feature>
<evidence type="ECO:0000256" key="1">
    <source>
        <dbReference type="ARBA" id="ARBA00022723"/>
    </source>
</evidence>
<feature type="domain" description="Calcineurin-like phosphoesterase" evidence="4">
    <location>
        <begin position="159"/>
        <end position="327"/>
    </location>
</feature>
<keyword evidence="1" id="KW-0479">Metal-binding</keyword>
<dbReference type="PANTHER" id="PTHR31302">
    <property type="entry name" value="TRANSMEMBRANE PROTEIN WITH METALLOPHOSPHOESTERASE DOMAIN-RELATED"/>
    <property type="match status" value="1"/>
</dbReference>
<feature type="transmembrane region" description="Helical" evidence="3">
    <location>
        <begin position="68"/>
        <end position="85"/>
    </location>
</feature>
<sequence length="387" mass="42286">MRRSSFFTRAIFIGVMLHVYVGLRIVPELPVGTPVKIVGVCALICSCFLIPLSMLVRRFDHRPSLDRIAWIGLVDMGLFSSLLVFTILRDVVLASALTIDALWPGLILLDRWRTDTAAGVVGLAILSTLIGFVNARRRAKVVSVDVPIEQLPAELDGLTIVQISDIHVGPTIKARYVDAIVDAVNRLDADIIAVTGDIVDGSVAQLAGHTRPLGRLTARYGAYLVTGNHEYYSGATQWIAEFERLGLRVLLNEHIVLEHNGAKFIVAGVTDFSAGQFDETHRSDPAAALDNAPRDIGIKLLLAHQPRSALAAAEAGYTLQLSGHTHGGQFFPWNFFVRLQQPFTAGLAKLDSLWIYTSRGTGYWGPPKRLGAPSEITRLRLVGNPMQ</sequence>
<name>A0A2N7VER9_9BURK</name>
<evidence type="ECO:0000256" key="2">
    <source>
        <dbReference type="ARBA" id="ARBA00022801"/>
    </source>
</evidence>
<evidence type="ECO:0000256" key="3">
    <source>
        <dbReference type="SAM" id="Phobius"/>
    </source>
</evidence>
<dbReference type="RefSeq" id="WP_102612924.1">
    <property type="nucleotide sequence ID" value="NZ_CADIKD010000031.1"/>
</dbReference>
<proteinExistence type="predicted"/>
<dbReference type="AlphaFoldDB" id="A0A2N7VER9"/>
<dbReference type="SUPFAM" id="SSF56300">
    <property type="entry name" value="Metallo-dependent phosphatases"/>
    <property type="match status" value="1"/>
</dbReference>
<dbReference type="InterPro" id="IPR004843">
    <property type="entry name" value="Calcineurin-like_PHP"/>
</dbReference>
<evidence type="ECO:0000313" key="6">
    <source>
        <dbReference type="Proteomes" id="UP000235347"/>
    </source>
</evidence>
<keyword evidence="3" id="KW-1133">Transmembrane helix</keyword>
<keyword evidence="6" id="KW-1185">Reference proteome</keyword>
<keyword evidence="3" id="KW-0472">Membrane</keyword>
<dbReference type="PANTHER" id="PTHR31302:SF31">
    <property type="entry name" value="PHOSPHODIESTERASE YAEI"/>
    <property type="match status" value="1"/>
</dbReference>
<keyword evidence="3" id="KW-0812">Transmembrane</keyword>
<dbReference type="GO" id="GO:0008758">
    <property type="term" value="F:UDP-2,3-diacylglucosamine hydrolase activity"/>
    <property type="evidence" value="ECO:0007669"/>
    <property type="project" value="TreeGrafter"/>
</dbReference>
<comment type="caution">
    <text evidence="5">The sequence shown here is derived from an EMBL/GenBank/DDBJ whole genome shotgun (WGS) entry which is preliminary data.</text>
</comment>
<dbReference type="GO" id="GO:0046872">
    <property type="term" value="F:metal ion binding"/>
    <property type="evidence" value="ECO:0007669"/>
    <property type="project" value="UniProtKB-KW"/>
</dbReference>
<reference evidence="5 6" key="1">
    <citation type="submission" date="2018-01" db="EMBL/GenBank/DDBJ databases">
        <title>Whole genome analyses suggest that Burkholderia sensu lato contains two further novel genera in the rhizoxinica-symbiotica group Mycetohabitans gen. nov., and Trinickia gen. nov.: implications for the evolution of diazotrophy and nodulation in the Burkholderiaceae.</title>
        <authorList>
            <person name="Estrada-de los Santos P."/>
            <person name="Palmer M."/>
            <person name="Chavez-Ramirez B."/>
            <person name="Beukes C."/>
            <person name="Steenkamp E.T."/>
            <person name="Hirsch A.M."/>
            <person name="Manyaka P."/>
            <person name="Maluk M."/>
            <person name="Lafos M."/>
            <person name="Crook M."/>
            <person name="Gross E."/>
            <person name="Simon M.F."/>
            <person name="Bueno dos Reis Junior F."/>
            <person name="Poole P.S."/>
            <person name="Venter S.N."/>
            <person name="James E.K."/>
        </authorList>
    </citation>
    <scope>NUCLEOTIDE SEQUENCE [LARGE SCALE GENOMIC DNA]</scope>
    <source>
        <strain evidence="5 6">GP25-8</strain>
    </source>
</reference>
<feature type="transmembrane region" description="Helical" evidence="3">
    <location>
        <begin position="116"/>
        <end position="135"/>
    </location>
</feature>
<dbReference type="EMBL" id="PNYB01000044">
    <property type="protein sequence ID" value="PMS15646.1"/>
    <property type="molecule type" value="Genomic_DNA"/>
</dbReference>
<evidence type="ECO:0000313" key="5">
    <source>
        <dbReference type="EMBL" id="PMS15646.1"/>
    </source>
</evidence>
<accession>A0A2N7VER9</accession>
<dbReference type="GO" id="GO:0009245">
    <property type="term" value="P:lipid A biosynthetic process"/>
    <property type="evidence" value="ECO:0007669"/>
    <property type="project" value="TreeGrafter"/>
</dbReference>
<dbReference type="Proteomes" id="UP000235347">
    <property type="component" value="Unassembled WGS sequence"/>
</dbReference>
<dbReference type="InterPro" id="IPR051158">
    <property type="entry name" value="Metallophosphoesterase_sf"/>
</dbReference>
<dbReference type="GO" id="GO:0016020">
    <property type="term" value="C:membrane"/>
    <property type="evidence" value="ECO:0007669"/>
    <property type="project" value="GOC"/>
</dbReference>
<organism evidence="5 6">
    <name type="scientific">Trinickia soli</name>
    <dbReference type="NCBI Taxonomy" id="380675"/>
    <lineage>
        <taxon>Bacteria</taxon>
        <taxon>Pseudomonadati</taxon>
        <taxon>Pseudomonadota</taxon>
        <taxon>Betaproteobacteria</taxon>
        <taxon>Burkholderiales</taxon>
        <taxon>Burkholderiaceae</taxon>
        <taxon>Trinickia</taxon>
    </lineage>
</organism>
<dbReference type="Gene3D" id="3.60.21.10">
    <property type="match status" value="1"/>
</dbReference>
<feature type="transmembrane region" description="Helical" evidence="3">
    <location>
        <begin position="7"/>
        <end position="25"/>
    </location>
</feature>
<dbReference type="InterPro" id="IPR029052">
    <property type="entry name" value="Metallo-depent_PP-like"/>
</dbReference>
<gene>
    <name evidence="5" type="ORF">C0Z19_27170</name>
</gene>
<protein>
    <submittedName>
        <fullName evidence="5">Serine/threonine protein phosphatase</fullName>
    </submittedName>
</protein>
<dbReference type="Pfam" id="PF00149">
    <property type="entry name" value="Metallophos"/>
    <property type="match status" value="1"/>
</dbReference>